<keyword evidence="2" id="KW-1185">Reference proteome</keyword>
<evidence type="ECO:0000313" key="2">
    <source>
        <dbReference type="Proteomes" id="UP000525652"/>
    </source>
</evidence>
<reference evidence="1 2" key="1">
    <citation type="submission" date="2020-07" db="EMBL/GenBank/DDBJ databases">
        <authorList>
            <person name="Feng X."/>
        </authorList>
    </citation>
    <scope>NUCLEOTIDE SEQUENCE [LARGE SCALE GENOMIC DNA]</scope>
    <source>
        <strain evidence="1 2">JCM14086</strain>
    </source>
</reference>
<evidence type="ECO:0000313" key="1">
    <source>
        <dbReference type="EMBL" id="MBC2603772.1"/>
    </source>
</evidence>
<dbReference type="EMBL" id="JACHVA010000132">
    <property type="protein sequence ID" value="MBC2603772.1"/>
    <property type="molecule type" value="Genomic_DNA"/>
</dbReference>
<name>A0A7X1E7I3_9BACT</name>
<organism evidence="1 2">
    <name type="scientific">Puniceicoccus vermicola</name>
    <dbReference type="NCBI Taxonomy" id="388746"/>
    <lineage>
        <taxon>Bacteria</taxon>
        <taxon>Pseudomonadati</taxon>
        <taxon>Verrucomicrobiota</taxon>
        <taxon>Opitutia</taxon>
        <taxon>Puniceicoccales</taxon>
        <taxon>Puniceicoccaceae</taxon>
        <taxon>Puniceicoccus</taxon>
    </lineage>
</organism>
<comment type="caution">
    <text evidence="1">The sequence shown here is derived from an EMBL/GenBank/DDBJ whole genome shotgun (WGS) entry which is preliminary data.</text>
</comment>
<dbReference type="AlphaFoldDB" id="A0A7X1E7I3"/>
<dbReference type="Proteomes" id="UP000525652">
    <property type="component" value="Unassembled WGS sequence"/>
</dbReference>
<accession>A0A7X1E7I3</accession>
<proteinExistence type="predicted"/>
<protein>
    <submittedName>
        <fullName evidence="1">Uncharacterized protein</fullName>
    </submittedName>
</protein>
<sequence length="53" mass="5688">MTAFCSGKELKISGIVGIDLPLPRKANITEWNRSIGPYEVIDPGEGRDGSIGK</sequence>
<gene>
    <name evidence="1" type="ORF">H5P30_18490</name>
</gene>
<dbReference type="RefSeq" id="WP_185694391.1">
    <property type="nucleotide sequence ID" value="NZ_JACHVA010000132.1"/>
</dbReference>